<dbReference type="Proteomes" id="UP000194933">
    <property type="component" value="Unassembled WGS sequence"/>
</dbReference>
<protein>
    <recommendedName>
        <fullName evidence="1">N-acetyltransferase domain-containing protein</fullName>
    </recommendedName>
</protein>
<name>A0A2C9XQ46_9ENTE</name>
<comment type="caution">
    <text evidence="2">The sequence shown here is derived from an EMBL/GenBank/DDBJ whole genome shotgun (WGS) entry which is preliminary data.</text>
</comment>
<dbReference type="Gene3D" id="3.40.630.30">
    <property type="match status" value="1"/>
</dbReference>
<dbReference type="PANTHER" id="PTHR43617">
    <property type="entry name" value="L-AMINO ACID N-ACETYLTRANSFERASE"/>
    <property type="match status" value="1"/>
</dbReference>
<dbReference type="CDD" id="cd04301">
    <property type="entry name" value="NAT_SF"/>
    <property type="match status" value="1"/>
</dbReference>
<dbReference type="RefSeq" id="WP_086283083.1">
    <property type="nucleotide sequence ID" value="NZ_NGMO01000001.1"/>
</dbReference>
<evidence type="ECO:0000313" key="2">
    <source>
        <dbReference type="EMBL" id="OTP11847.1"/>
    </source>
</evidence>
<accession>A0A2C9XQ46</accession>
<dbReference type="PROSITE" id="PS51186">
    <property type="entry name" value="GNAT"/>
    <property type="match status" value="1"/>
</dbReference>
<reference evidence="2 3" key="1">
    <citation type="submission" date="2017-05" db="EMBL/GenBank/DDBJ databases">
        <title>The Genome Sequence of Enterococcus sp. 10A9_DIV0425.</title>
        <authorList>
            <consortium name="The Broad Institute Genomics Platform"/>
            <consortium name="The Broad Institute Genomic Center for Infectious Diseases"/>
            <person name="Earl A."/>
            <person name="Manson A."/>
            <person name="Schwartman J."/>
            <person name="Gilmore M."/>
            <person name="Abouelleil A."/>
            <person name="Cao P."/>
            <person name="Chapman S."/>
            <person name="Cusick C."/>
            <person name="Shea T."/>
            <person name="Young S."/>
            <person name="Neafsey D."/>
            <person name="Nusbaum C."/>
            <person name="Birren B."/>
        </authorList>
    </citation>
    <scope>NUCLEOTIDE SEQUENCE [LARGE SCALE GENOMIC DNA]</scope>
    <source>
        <strain evidence="2 3">10A9_DIV0425</strain>
    </source>
</reference>
<dbReference type="STRING" id="1987383.A5844_000061"/>
<feature type="domain" description="N-acetyltransferase" evidence="1">
    <location>
        <begin position="1"/>
        <end position="168"/>
    </location>
</feature>
<dbReference type="InterPro" id="IPR050276">
    <property type="entry name" value="MshD_Acetyltransferase"/>
</dbReference>
<sequence>MYLRKTTLADLSEVMKLIDQGAAYLFEQGLPQWQNGQKPSKEKIMEDIDRQESYVLIDDEKIIGTAALVAGIDPVYTAIKGRWEGDSPYLSIHRVALDQEVRGKKIGKQLLEHLLTVASVLGVSDVRIDTYPNNLPMEKTIFSAGFRYKGMIEFPFQHGERKAYQKHV</sequence>
<dbReference type="EMBL" id="NGMO01000001">
    <property type="protein sequence ID" value="OTP11847.1"/>
    <property type="molecule type" value="Genomic_DNA"/>
</dbReference>
<evidence type="ECO:0000259" key="1">
    <source>
        <dbReference type="PROSITE" id="PS51186"/>
    </source>
</evidence>
<keyword evidence="3" id="KW-1185">Reference proteome</keyword>
<dbReference type="GO" id="GO:0016747">
    <property type="term" value="F:acyltransferase activity, transferring groups other than amino-acyl groups"/>
    <property type="evidence" value="ECO:0007669"/>
    <property type="project" value="InterPro"/>
</dbReference>
<organism evidence="2 3">
    <name type="scientific">Candidatus Enterococcus wittei</name>
    <dbReference type="NCBI Taxonomy" id="1987383"/>
    <lineage>
        <taxon>Bacteria</taxon>
        <taxon>Bacillati</taxon>
        <taxon>Bacillota</taxon>
        <taxon>Bacilli</taxon>
        <taxon>Lactobacillales</taxon>
        <taxon>Enterococcaceae</taxon>
        <taxon>Enterococcus</taxon>
    </lineage>
</organism>
<dbReference type="Pfam" id="PF00583">
    <property type="entry name" value="Acetyltransf_1"/>
    <property type="match status" value="1"/>
</dbReference>
<dbReference type="AlphaFoldDB" id="A0A2C9XQ46"/>
<evidence type="ECO:0000313" key="3">
    <source>
        <dbReference type="Proteomes" id="UP000194933"/>
    </source>
</evidence>
<dbReference type="SUPFAM" id="SSF55729">
    <property type="entry name" value="Acyl-CoA N-acyltransferases (Nat)"/>
    <property type="match status" value="1"/>
</dbReference>
<proteinExistence type="predicted"/>
<gene>
    <name evidence="2" type="ORF">A5844_000061</name>
</gene>
<dbReference type="InterPro" id="IPR000182">
    <property type="entry name" value="GNAT_dom"/>
</dbReference>
<dbReference type="InterPro" id="IPR016181">
    <property type="entry name" value="Acyl_CoA_acyltransferase"/>
</dbReference>